<organism evidence="1">
    <name type="scientific">Bradyrhizobium diazoefficiens</name>
    <dbReference type="NCBI Taxonomy" id="1355477"/>
    <lineage>
        <taxon>Bacteria</taxon>
        <taxon>Pseudomonadati</taxon>
        <taxon>Pseudomonadota</taxon>
        <taxon>Alphaproteobacteria</taxon>
        <taxon>Hyphomicrobiales</taxon>
        <taxon>Nitrobacteraceae</taxon>
        <taxon>Bradyrhizobium</taxon>
    </lineage>
</organism>
<proteinExistence type="predicted"/>
<dbReference type="EMBL" id="AP023093">
    <property type="protein sequence ID" value="BCE39685.1"/>
    <property type="molecule type" value="Genomic_DNA"/>
</dbReference>
<name>A0A809YKM2_9BRAD</name>
<evidence type="ECO:0000313" key="1">
    <source>
        <dbReference type="EMBL" id="BCE39685.1"/>
    </source>
</evidence>
<dbReference type="RefSeq" id="WP_182871730.1">
    <property type="nucleotide sequence ID" value="NZ_AP022639.1"/>
</dbReference>
<protein>
    <submittedName>
        <fullName evidence="1">Uncharacterized protein</fullName>
    </submittedName>
</protein>
<gene>
    <name evidence="1" type="ORF">XF3B_47160</name>
</gene>
<reference evidence="1" key="1">
    <citation type="submission" date="2020-05" db="EMBL/GenBank/DDBJ databases">
        <title>Complete genome sequence of Bradyrhizobium diazoefficiens XF3 isolated from soybean nodule.</title>
        <authorList>
            <person name="Noda R."/>
            <person name="Kakizaki K."/>
            <person name="Minamisawa K."/>
        </authorList>
    </citation>
    <scope>NUCLEOTIDE SEQUENCE</scope>
    <source>
        <strain evidence="1">XF3</strain>
    </source>
</reference>
<accession>A0A809YKM2</accession>
<dbReference type="AlphaFoldDB" id="A0A809YKM2"/>
<sequence length="84" mass="9375">MNQRAQKITLGEMRAGRGGTRGLLVYCADYKCGHHITLAPETVDQWPDDVRLSDLEPKFVCQKCGQRGADIRPDFDPPQMGARS</sequence>